<evidence type="ECO:0000313" key="1">
    <source>
        <dbReference type="EMBL" id="HGE74764.1"/>
    </source>
</evidence>
<dbReference type="AlphaFoldDB" id="A0A7V3VS40"/>
<accession>A0A7V3VS40</accession>
<evidence type="ECO:0008006" key="2">
    <source>
        <dbReference type="Google" id="ProtNLM"/>
    </source>
</evidence>
<sequence length="100" mass="10878">MISPITPINLSNIEALPRKEAISTVATQFVSTLLSQIFEQMEKGVSDSGLIPQQMGESWYKAWLMDAYAEGATKADLGSLIKTVENQLTGGTYGTLPNRN</sequence>
<proteinExistence type="predicted"/>
<dbReference type="EMBL" id="DTPE01000060">
    <property type="protein sequence ID" value="HGE74764.1"/>
    <property type="molecule type" value="Genomic_DNA"/>
</dbReference>
<reference evidence="1" key="1">
    <citation type="journal article" date="2020" name="mSystems">
        <title>Genome- and Community-Level Interaction Insights into Carbon Utilization and Element Cycling Functions of Hydrothermarchaeota in Hydrothermal Sediment.</title>
        <authorList>
            <person name="Zhou Z."/>
            <person name="Liu Y."/>
            <person name="Xu W."/>
            <person name="Pan J."/>
            <person name="Luo Z.H."/>
            <person name="Li M."/>
        </authorList>
    </citation>
    <scope>NUCLEOTIDE SEQUENCE [LARGE SCALE GENOMIC DNA]</scope>
    <source>
        <strain evidence="1">SpSt-966</strain>
    </source>
</reference>
<comment type="caution">
    <text evidence="1">The sequence shown here is derived from an EMBL/GenBank/DDBJ whole genome shotgun (WGS) entry which is preliminary data.</text>
</comment>
<protein>
    <recommendedName>
        <fullName evidence="2">Flagellar protein FlgJ N-terminal domain-containing protein</fullName>
    </recommendedName>
</protein>
<name>A0A7V3VS40_9BACT</name>
<organism evidence="1">
    <name type="scientific">Mesoaciditoga lauensis</name>
    <dbReference type="NCBI Taxonomy" id="1495039"/>
    <lineage>
        <taxon>Bacteria</taxon>
        <taxon>Thermotogati</taxon>
        <taxon>Thermotogota</taxon>
        <taxon>Thermotogae</taxon>
        <taxon>Mesoaciditogales</taxon>
        <taxon>Mesoaciditogaceae</taxon>
        <taxon>Mesoaciditoga</taxon>
    </lineage>
</organism>
<gene>
    <name evidence="1" type="ORF">ENX73_01385</name>
</gene>